<dbReference type="PROSITE" id="PS01129">
    <property type="entry name" value="PSI_RLU"/>
    <property type="match status" value="1"/>
</dbReference>
<comment type="similarity">
    <text evidence="2">Belongs to the pseudouridine synthase RluA family.</text>
</comment>
<proteinExistence type="inferred from homology"/>
<evidence type="ECO:0000256" key="5">
    <source>
        <dbReference type="ARBA" id="ARBA00033164"/>
    </source>
</evidence>
<dbReference type="PANTHER" id="PTHR21600:SF44">
    <property type="entry name" value="RIBOSOMAL LARGE SUBUNIT PSEUDOURIDINE SYNTHASE D"/>
    <property type="match status" value="1"/>
</dbReference>
<gene>
    <name evidence="7" type="ORF">KDD93_06670</name>
</gene>
<sequence>MRETQRLIDKSRLICGGTIVRKKNALLSGDVFLIEYESRAVGLEPVFECDEFAVFEKPSGVLSHPNGRNCEYSLNDEIFARYGRTACVAHRLDRETSGLIVVARDRKAQIALKRLFESRAVSKTYVALVQGDTRDIVRNLDGFGGSVSLLDDSGELQNLIYTENGIKNLSNFSDKMGLNFIINAAMDLAHNYDDVKMRMQICENGKQAVTLVQPLEYFADIDATLVRVVPLTGRQHQIRLHLFHMKHKILGDPLYGLQKEQIIKILDQKMSKDERFELTGAVRLLLHADEIAFKFNDTMYHIKSKFNARDEFYKLAKSNICTTDS</sequence>
<organism evidence="7 8">
    <name type="scientific">Campylobacter anatolicus</name>
    <dbReference type="NCBI Taxonomy" id="2829105"/>
    <lineage>
        <taxon>Bacteria</taxon>
        <taxon>Pseudomonadati</taxon>
        <taxon>Campylobacterota</taxon>
        <taxon>Epsilonproteobacteria</taxon>
        <taxon>Campylobacterales</taxon>
        <taxon>Campylobacteraceae</taxon>
        <taxon>Campylobacter</taxon>
    </lineage>
</organism>
<name>A0ABS5HIZ8_9BACT</name>
<dbReference type="SUPFAM" id="SSF55120">
    <property type="entry name" value="Pseudouridine synthase"/>
    <property type="match status" value="1"/>
</dbReference>
<evidence type="ECO:0000256" key="1">
    <source>
        <dbReference type="ARBA" id="ARBA00000073"/>
    </source>
</evidence>
<dbReference type="EMBL" id="JAGSSW010000006">
    <property type="protein sequence ID" value="MBR8464243.1"/>
    <property type="molecule type" value="Genomic_DNA"/>
</dbReference>
<protein>
    <recommendedName>
        <fullName evidence="4">RNA pseudouridylate synthase</fullName>
    </recommendedName>
    <alternativeName>
        <fullName evidence="5">RNA-uridine isomerase</fullName>
    </alternativeName>
</protein>
<accession>A0ABS5HIZ8</accession>
<feature type="domain" description="Pseudouridine synthase RsuA/RluA-like" evidence="6">
    <location>
        <begin position="52"/>
        <end position="242"/>
    </location>
</feature>
<dbReference type="InterPro" id="IPR006224">
    <property type="entry name" value="PsdUridine_synth_RluA-like_CS"/>
</dbReference>
<dbReference type="InterPro" id="IPR020103">
    <property type="entry name" value="PsdUridine_synth_cat_dom_sf"/>
</dbReference>
<comment type="catalytic activity">
    <reaction evidence="1">
        <text>a uridine in RNA = a pseudouridine in RNA</text>
        <dbReference type="Rhea" id="RHEA:48348"/>
        <dbReference type="Rhea" id="RHEA-COMP:12068"/>
        <dbReference type="Rhea" id="RHEA-COMP:12069"/>
        <dbReference type="ChEBI" id="CHEBI:65314"/>
        <dbReference type="ChEBI" id="CHEBI:65315"/>
    </reaction>
</comment>
<dbReference type="InterPro" id="IPR050188">
    <property type="entry name" value="RluA_PseudoU_synthase"/>
</dbReference>
<evidence type="ECO:0000259" key="6">
    <source>
        <dbReference type="Pfam" id="PF00849"/>
    </source>
</evidence>
<evidence type="ECO:0000313" key="8">
    <source>
        <dbReference type="Proteomes" id="UP000682951"/>
    </source>
</evidence>
<dbReference type="InterPro" id="IPR006145">
    <property type="entry name" value="PsdUridine_synth_RsuA/RluA"/>
</dbReference>
<keyword evidence="8" id="KW-1185">Reference proteome</keyword>
<dbReference type="Pfam" id="PF00849">
    <property type="entry name" value="PseudoU_synth_2"/>
    <property type="match status" value="1"/>
</dbReference>
<evidence type="ECO:0000313" key="7">
    <source>
        <dbReference type="EMBL" id="MBR8464243.1"/>
    </source>
</evidence>
<dbReference type="Proteomes" id="UP000682951">
    <property type="component" value="Unassembled WGS sequence"/>
</dbReference>
<comment type="caution">
    <text evidence="7">The sequence shown here is derived from an EMBL/GenBank/DDBJ whole genome shotgun (WGS) entry which is preliminary data.</text>
</comment>
<evidence type="ECO:0000256" key="2">
    <source>
        <dbReference type="ARBA" id="ARBA00010876"/>
    </source>
</evidence>
<dbReference type="Gene3D" id="3.30.2350.10">
    <property type="entry name" value="Pseudouridine synthase"/>
    <property type="match status" value="1"/>
</dbReference>
<evidence type="ECO:0000256" key="4">
    <source>
        <dbReference type="ARBA" id="ARBA00031870"/>
    </source>
</evidence>
<dbReference type="CDD" id="cd02869">
    <property type="entry name" value="PseudoU_synth_RluA_like"/>
    <property type="match status" value="1"/>
</dbReference>
<evidence type="ECO:0000256" key="3">
    <source>
        <dbReference type="ARBA" id="ARBA00023235"/>
    </source>
</evidence>
<dbReference type="PANTHER" id="PTHR21600">
    <property type="entry name" value="MITOCHONDRIAL RNA PSEUDOURIDINE SYNTHASE"/>
    <property type="match status" value="1"/>
</dbReference>
<keyword evidence="3" id="KW-0413">Isomerase</keyword>
<reference evidence="7 8" key="1">
    <citation type="submission" date="2021-04" db="EMBL/GenBank/DDBJ databases">
        <title>Molecular and phenotypic characterization and identification of bacterial isolates recovered from the Anatolian ground squirrels (Spermophilus xanthoprymnus) and which have the potential to form a new species in the Campylobacter genus.</title>
        <authorList>
            <person name="Aydin F."/>
            <person name="Abay S."/>
            <person name="Kayman T."/>
            <person name="Karakaya E."/>
            <person name="Mustak H.K."/>
            <person name="Mustak I.B."/>
            <person name="Bilgin N."/>
            <person name="Duzler A."/>
            <person name="Sahin O."/>
            <person name="Guran O."/>
            <person name="Saticioglu I.B."/>
        </authorList>
    </citation>
    <scope>NUCLEOTIDE SEQUENCE [LARGE SCALE GENOMIC DNA]</scope>
    <source>
        <strain evidence="8">faydin-G24</strain>
    </source>
</reference>